<dbReference type="PRINTS" id="PR00120">
    <property type="entry name" value="HATPASE"/>
</dbReference>
<evidence type="ECO:0000256" key="6">
    <source>
        <dbReference type="ARBA" id="ARBA00022840"/>
    </source>
</evidence>
<dbReference type="PROSITE" id="PS00154">
    <property type="entry name" value="ATPASE_E1_E2"/>
    <property type="match status" value="1"/>
</dbReference>
<dbReference type="Gene3D" id="3.40.50.1000">
    <property type="entry name" value="HAD superfamily/HAD-like"/>
    <property type="match status" value="1"/>
</dbReference>
<dbReference type="SUPFAM" id="SSF81660">
    <property type="entry name" value="Metal cation-transporting ATPase, ATP-binding domain N"/>
    <property type="match status" value="1"/>
</dbReference>
<feature type="transmembrane region" description="Helical" evidence="10">
    <location>
        <begin position="817"/>
        <end position="838"/>
    </location>
</feature>
<evidence type="ECO:0000256" key="1">
    <source>
        <dbReference type="ARBA" id="ARBA00004651"/>
    </source>
</evidence>
<dbReference type="InterPro" id="IPR008250">
    <property type="entry name" value="ATPase_P-typ_transduc_dom_A_sf"/>
</dbReference>
<keyword evidence="6" id="KW-0067">ATP-binding</keyword>
<accession>A0ABQ5JL38</accession>
<dbReference type="Gene3D" id="2.70.150.10">
    <property type="entry name" value="Calcium-transporting ATPase, cytoplasmic transduction domain A"/>
    <property type="match status" value="1"/>
</dbReference>
<feature type="transmembrane region" description="Helical" evidence="10">
    <location>
        <begin position="747"/>
        <end position="769"/>
    </location>
</feature>
<keyword evidence="7" id="KW-1278">Translocase</keyword>
<dbReference type="InterPro" id="IPR006068">
    <property type="entry name" value="ATPase_P-typ_cation-transptr_C"/>
</dbReference>
<dbReference type="SMART" id="SM00831">
    <property type="entry name" value="Cation_ATPase_N"/>
    <property type="match status" value="1"/>
</dbReference>
<dbReference type="InterPro" id="IPR004014">
    <property type="entry name" value="ATPase_P-typ_cation-transptr_N"/>
</dbReference>
<dbReference type="SFLD" id="SFLDG00002">
    <property type="entry name" value="C1.7:_P-type_atpase_like"/>
    <property type="match status" value="1"/>
</dbReference>
<dbReference type="InterPro" id="IPR001757">
    <property type="entry name" value="P_typ_ATPase"/>
</dbReference>
<dbReference type="Proteomes" id="UP001055149">
    <property type="component" value="Unassembled WGS sequence"/>
</dbReference>
<evidence type="ECO:0000313" key="12">
    <source>
        <dbReference type="EMBL" id="GKS81555.1"/>
    </source>
</evidence>
<dbReference type="EMBL" id="BQXH01000010">
    <property type="protein sequence ID" value="GKS81555.1"/>
    <property type="molecule type" value="Genomic_DNA"/>
</dbReference>
<dbReference type="PANTHER" id="PTHR43294">
    <property type="entry name" value="SODIUM/POTASSIUM-TRANSPORTING ATPASE SUBUNIT ALPHA"/>
    <property type="match status" value="1"/>
</dbReference>
<dbReference type="InterPro" id="IPR059000">
    <property type="entry name" value="ATPase_P-type_domA"/>
</dbReference>
<feature type="transmembrane region" description="Helical" evidence="10">
    <location>
        <begin position="245"/>
        <end position="264"/>
    </location>
</feature>
<comment type="similarity">
    <text evidence="2">Belongs to the cation transport ATPase (P-type) (TC 3.A.3) family. Type IIA subfamily.</text>
</comment>
<dbReference type="PANTHER" id="PTHR43294:SF21">
    <property type="entry name" value="CATION TRANSPORTING ATPASE"/>
    <property type="match status" value="1"/>
</dbReference>
<dbReference type="Gene3D" id="1.20.1110.10">
    <property type="entry name" value="Calcium-transporting ATPase, transmembrane domain"/>
    <property type="match status" value="1"/>
</dbReference>
<proteinExistence type="inferred from homology"/>
<dbReference type="InterPro" id="IPR044492">
    <property type="entry name" value="P_typ_ATPase_HD_dom"/>
</dbReference>
<dbReference type="SUPFAM" id="SSF81653">
    <property type="entry name" value="Calcium ATPase, transduction domain A"/>
    <property type="match status" value="1"/>
</dbReference>
<reference evidence="12" key="1">
    <citation type="journal article" date="2022" name="Int. J. Syst. Evol. Microbiol.">
        <title>A novel species of lactic acid bacteria, Ligilactobacillus pabuli sp. nov., isolated from alfalfa silage.</title>
        <authorList>
            <person name="Tohno M."/>
            <person name="Tanizawa Y."/>
            <person name="Sawada H."/>
            <person name="Sakamoto M."/>
            <person name="Ohkuma M."/>
            <person name="Kobayashi H."/>
        </authorList>
    </citation>
    <scope>NUCLEOTIDE SEQUENCE</scope>
    <source>
        <strain evidence="12">AF129</strain>
    </source>
</reference>
<keyword evidence="4 10" id="KW-0812">Transmembrane</keyword>
<evidence type="ECO:0000256" key="3">
    <source>
        <dbReference type="ARBA" id="ARBA00022475"/>
    </source>
</evidence>
<feature type="transmembrane region" description="Helical" evidence="10">
    <location>
        <begin position="57"/>
        <end position="75"/>
    </location>
</feature>
<comment type="caution">
    <text evidence="12">The sequence shown here is derived from an EMBL/GenBank/DDBJ whole genome shotgun (WGS) entry which is preliminary data.</text>
</comment>
<evidence type="ECO:0000256" key="5">
    <source>
        <dbReference type="ARBA" id="ARBA00022741"/>
    </source>
</evidence>
<dbReference type="Pfam" id="PF00689">
    <property type="entry name" value="Cation_ATPase_C"/>
    <property type="match status" value="1"/>
</dbReference>
<evidence type="ECO:0000256" key="7">
    <source>
        <dbReference type="ARBA" id="ARBA00022967"/>
    </source>
</evidence>
<feature type="transmembrane region" description="Helical" evidence="10">
    <location>
        <begin position="270"/>
        <end position="298"/>
    </location>
</feature>
<dbReference type="Pfam" id="PF13246">
    <property type="entry name" value="Cation_ATPase"/>
    <property type="match status" value="1"/>
</dbReference>
<dbReference type="SUPFAM" id="SSF81665">
    <property type="entry name" value="Calcium ATPase, transmembrane domain M"/>
    <property type="match status" value="1"/>
</dbReference>
<evidence type="ECO:0000256" key="10">
    <source>
        <dbReference type="SAM" id="Phobius"/>
    </source>
</evidence>
<evidence type="ECO:0000313" key="13">
    <source>
        <dbReference type="Proteomes" id="UP001055149"/>
    </source>
</evidence>
<evidence type="ECO:0000256" key="9">
    <source>
        <dbReference type="ARBA" id="ARBA00023136"/>
    </source>
</evidence>
<dbReference type="Gene3D" id="3.40.1110.10">
    <property type="entry name" value="Calcium-transporting ATPase, cytoplasmic domain N"/>
    <property type="match status" value="1"/>
</dbReference>
<sequence length="881" mass="95904">MNADYYQVSTHEVLEKLAVTQDGLTEKEAKHRLEKNGPNQLAGEKRTTILQKFINQFKDLMIIILLVATVISLLIGEASDALIIFLVVVLNAAFGVFQEAKAENAIDALQKMTTPYTKVRRNGQVQQIQSDQVTLGDIVLLEAGDVVPADARIIEAYNLKIEESALTGESVPTEKNSEILTTTAPEIGDQNNMVFMNTNVTYGTAEVVVTAIGMQTQVGQIATMISGVEQTTTPLQRNINHLSKILSILILVIAAVIFIFGTLTGRETPFGMLLTAISLAVAAIPEGLPAIVTITLALGTQAMSKRNALVRKLPAVETLGTTEIIASDKTGTLTQNKMTVEQIMIDQKLRPITDYTLPLSSRLATIMILANDSQQTPDGLLGDPTETALLQYFLDQDDSLEEVTEHYQRIDSIPFDSDRKLMSAIVQTPADERFCLTKGAVDVLLGRVTQIEIAGEVRPITEEDRQQIKQVNSQLAASALRVLAYAYKPLSAETTDADYEQDLIFSGLTGMIDPERPEAQAAVAKAKAAGIRPLMITGDHQETAQTIAKRLGILPEDSTDGVITGRELSAMSDEQLRQEVEHYSVYARVSPEHKVRIVKAWQSHGKIVAMTGDGVNDAPALKTADIGVGMGITGTEVSKGAADIVLADDNFATIITAVEEGRKVFANIQKAVQYLLSANLGEVLTLSLMTFANWDIFLPVQILWINLVTDTFPAIALGVEDGEPDAMTHKPRGANSTFLSNGVGSSIIYQGILESFLTLGVYLLALLYPVHSSSAMIHADALTMSFITLGMLQLAHAFNCKSIHRSIFSRTTFSNKFFNWAILGSAVLLAATIFIPGFNQIFHVTPLNLTQWGMIFGAVLAMIIIVEVVKFVQRKTVYRNL</sequence>
<keyword evidence="5" id="KW-0547">Nucleotide-binding</keyword>
<protein>
    <submittedName>
        <fullName evidence="12">ATPase</fullName>
    </submittedName>
</protein>
<dbReference type="InterPro" id="IPR018303">
    <property type="entry name" value="ATPase_P-typ_P_site"/>
</dbReference>
<organism evidence="12 13">
    <name type="scientific">Ligilactobacillus pabuli</name>
    <dbReference type="NCBI Taxonomy" id="2886039"/>
    <lineage>
        <taxon>Bacteria</taxon>
        <taxon>Bacillati</taxon>
        <taxon>Bacillota</taxon>
        <taxon>Bacilli</taxon>
        <taxon>Lactobacillales</taxon>
        <taxon>Lactobacillaceae</taxon>
        <taxon>Ligilactobacillus</taxon>
    </lineage>
</organism>
<keyword evidence="9 10" id="KW-0472">Membrane</keyword>
<dbReference type="SUPFAM" id="SSF56784">
    <property type="entry name" value="HAD-like"/>
    <property type="match status" value="1"/>
</dbReference>
<dbReference type="InterPro" id="IPR036412">
    <property type="entry name" value="HAD-like_sf"/>
</dbReference>
<keyword evidence="3" id="KW-1003">Cell membrane</keyword>
<dbReference type="PRINTS" id="PR00119">
    <property type="entry name" value="CATATPASE"/>
</dbReference>
<keyword evidence="8 10" id="KW-1133">Transmembrane helix</keyword>
<dbReference type="InterPro" id="IPR023298">
    <property type="entry name" value="ATPase_P-typ_TM_dom_sf"/>
</dbReference>
<feature type="transmembrane region" description="Helical" evidence="10">
    <location>
        <begin position="81"/>
        <end position="97"/>
    </location>
</feature>
<evidence type="ECO:0000259" key="11">
    <source>
        <dbReference type="SMART" id="SM00831"/>
    </source>
</evidence>
<gene>
    <name evidence="12" type="primary">pacL2</name>
    <name evidence="12" type="ORF">LPAF129_12410</name>
</gene>
<dbReference type="Pfam" id="PF00122">
    <property type="entry name" value="E1-E2_ATPase"/>
    <property type="match status" value="1"/>
</dbReference>
<dbReference type="SFLD" id="SFLDF00027">
    <property type="entry name" value="p-type_atpase"/>
    <property type="match status" value="1"/>
</dbReference>
<keyword evidence="13" id="KW-1185">Reference proteome</keyword>
<dbReference type="SFLD" id="SFLDS00003">
    <property type="entry name" value="Haloacid_Dehalogenase"/>
    <property type="match status" value="1"/>
</dbReference>
<feature type="transmembrane region" description="Helical" evidence="10">
    <location>
        <begin position="775"/>
        <end position="796"/>
    </location>
</feature>
<evidence type="ECO:0000256" key="4">
    <source>
        <dbReference type="ARBA" id="ARBA00022692"/>
    </source>
</evidence>
<feature type="domain" description="Cation-transporting P-type ATPase N-terminal" evidence="11">
    <location>
        <begin position="4"/>
        <end position="77"/>
    </location>
</feature>
<dbReference type="InterPro" id="IPR050510">
    <property type="entry name" value="Cation_transp_ATPase_P-type"/>
</dbReference>
<dbReference type="Pfam" id="PF00690">
    <property type="entry name" value="Cation_ATPase_N"/>
    <property type="match status" value="1"/>
</dbReference>
<feature type="transmembrane region" description="Helical" evidence="10">
    <location>
        <begin position="850"/>
        <end position="872"/>
    </location>
</feature>
<evidence type="ECO:0000256" key="8">
    <source>
        <dbReference type="ARBA" id="ARBA00022989"/>
    </source>
</evidence>
<dbReference type="InterPro" id="IPR023299">
    <property type="entry name" value="ATPase_P-typ_cyto_dom_N"/>
</dbReference>
<dbReference type="NCBIfam" id="TIGR01494">
    <property type="entry name" value="ATPase_P-type"/>
    <property type="match status" value="2"/>
</dbReference>
<comment type="subcellular location">
    <subcellularLocation>
        <location evidence="1">Cell membrane</location>
        <topology evidence="1">Multi-pass membrane protein</topology>
    </subcellularLocation>
</comment>
<name>A0ABQ5JL38_9LACO</name>
<evidence type="ECO:0000256" key="2">
    <source>
        <dbReference type="ARBA" id="ARBA00005675"/>
    </source>
</evidence>
<dbReference type="InterPro" id="IPR023214">
    <property type="entry name" value="HAD_sf"/>
</dbReference>
<dbReference type="RefSeq" id="WP_244055294.1">
    <property type="nucleotide sequence ID" value="NZ_BQXH01000010.1"/>
</dbReference>